<dbReference type="SUPFAM" id="SSF52540">
    <property type="entry name" value="P-loop containing nucleoside triphosphate hydrolases"/>
    <property type="match status" value="1"/>
</dbReference>
<dbReference type="InterPro" id="IPR003959">
    <property type="entry name" value="ATPase_AAA_core"/>
</dbReference>
<dbReference type="RefSeq" id="WP_242949430.1">
    <property type="nucleotide sequence ID" value="NZ_FOXO01000040.1"/>
</dbReference>
<organism evidence="3 4">
    <name type="scientific">Butyrivibrio proteoclasticus</name>
    <dbReference type="NCBI Taxonomy" id="43305"/>
    <lineage>
        <taxon>Bacteria</taxon>
        <taxon>Bacillati</taxon>
        <taxon>Bacillota</taxon>
        <taxon>Clostridia</taxon>
        <taxon>Lachnospirales</taxon>
        <taxon>Lachnospiraceae</taxon>
        <taxon>Butyrivibrio</taxon>
    </lineage>
</organism>
<dbReference type="GO" id="GO:0005524">
    <property type="term" value="F:ATP binding"/>
    <property type="evidence" value="ECO:0007669"/>
    <property type="project" value="InterPro"/>
</dbReference>
<feature type="domain" description="ATPase AAA-type core" evidence="2">
    <location>
        <begin position="264"/>
        <end position="339"/>
    </location>
</feature>
<dbReference type="Proteomes" id="UP000182624">
    <property type="component" value="Unassembled WGS sequence"/>
</dbReference>
<accession>A0A1I5Y2G4</accession>
<reference evidence="4" key="1">
    <citation type="submission" date="2016-10" db="EMBL/GenBank/DDBJ databases">
        <authorList>
            <person name="Varghese N."/>
            <person name="Submissions S."/>
        </authorList>
    </citation>
    <scope>NUCLEOTIDE SEQUENCE [LARGE SCALE GENOMIC DNA]</scope>
    <source>
        <strain evidence="4">P18</strain>
    </source>
</reference>
<gene>
    <name evidence="3" type="ORF">SAMN04487928_1402</name>
</gene>
<dbReference type="Gene3D" id="3.40.50.300">
    <property type="entry name" value="P-loop containing nucleotide triphosphate hydrolases"/>
    <property type="match status" value="1"/>
</dbReference>
<dbReference type="EMBL" id="FOXO01000040">
    <property type="protein sequence ID" value="SFQ38379.1"/>
    <property type="molecule type" value="Genomic_DNA"/>
</dbReference>
<evidence type="ECO:0000259" key="1">
    <source>
        <dbReference type="Pfam" id="PF13175"/>
    </source>
</evidence>
<protein>
    <submittedName>
        <fullName evidence="3">ATPase/GTPase, AAA15 family</fullName>
    </submittedName>
</protein>
<dbReference type="Pfam" id="PF13304">
    <property type="entry name" value="AAA_21"/>
    <property type="match status" value="1"/>
</dbReference>
<dbReference type="InterPro" id="IPR041685">
    <property type="entry name" value="AAA_GajA/Old/RecF-like"/>
</dbReference>
<name>A0A1I5Y2G4_9FIRM</name>
<sequence length="395" mass="44200">MSEMKLGKITIQNFKSLYDVSFESGRVNVFIGANGSGKSSVLEAIGVLSAAMTDRVNSSSLQRKGVRLSTSALYKSKFLSIEKESKTVDFALEWKLDGHDYDYVSHLTVPNDDDSWKYFAESVSCDGEAVYGRSNRTSAQLNNKIGYFTISELLAAKEYATAARYIGNYGIYQPDTLTLRGTVADPVQINPIGLNGGRLAEAIQDLLHEDEGDYMFGSMYMEDMLELIDWASEFKVSKPKKTILNPGVPTTQQIIEFKDKYLKDTTSFTGYDASEGALYVLFMLALAMHEKAPQMFAIDSFDHAMNPRLARKVTEIFSQKIIEEGKTVFITTHNPLVLDGLDISNDDIRLFTTERNRQGHVEIRRVQVSDELLKMNQPLSRLWINGVLGGVPELL</sequence>
<feature type="domain" description="Endonuclease GajA/Old nuclease/RecF-like AAA" evidence="1">
    <location>
        <begin position="4"/>
        <end position="76"/>
    </location>
</feature>
<dbReference type="Pfam" id="PF13175">
    <property type="entry name" value="AAA_15"/>
    <property type="match status" value="1"/>
</dbReference>
<dbReference type="PANTHER" id="PTHR43581:SF2">
    <property type="entry name" value="EXCINUCLEASE ATPASE SUBUNIT"/>
    <property type="match status" value="1"/>
</dbReference>
<evidence type="ECO:0000313" key="4">
    <source>
        <dbReference type="Proteomes" id="UP000182624"/>
    </source>
</evidence>
<dbReference type="InterPro" id="IPR027417">
    <property type="entry name" value="P-loop_NTPase"/>
</dbReference>
<proteinExistence type="predicted"/>
<evidence type="ECO:0000313" key="3">
    <source>
        <dbReference type="EMBL" id="SFQ38379.1"/>
    </source>
</evidence>
<evidence type="ECO:0000259" key="2">
    <source>
        <dbReference type="Pfam" id="PF13304"/>
    </source>
</evidence>
<keyword evidence="4" id="KW-1185">Reference proteome</keyword>
<dbReference type="PANTHER" id="PTHR43581">
    <property type="entry name" value="ATP/GTP PHOSPHATASE"/>
    <property type="match status" value="1"/>
</dbReference>
<dbReference type="AlphaFoldDB" id="A0A1I5Y2G4"/>
<dbReference type="InterPro" id="IPR051396">
    <property type="entry name" value="Bact_Antivir_Def_Nuclease"/>
</dbReference>
<dbReference type="GO" id="GO:0016887">
    <property type="term" value="F:ATP hydrolysis activity"/>
    <property type="evidence" value="ECO:0007669"/>
    <property type="project" value="InterPro"/>
</dbReference>